<dbReference type="STRING" id="5627.A0A1C7LXD1"/>
<dbReference type="GO" id="GO:0070319">
    <property type="term" value="C:Golgi to plasma membrane transport vesicle"/>
    <property type="evidence" value="ECO:0007669"/>
    <property type="project" value="TreeGrafter"/>
</dbReference>
<dbReference type="Gene3D" id="6.10.140.910">
    <property type="match status" value="1"/>
</dbReference>
<feature type="region of interest" description="Disordered" evidence="3">
    <location>
        <begin position="516"/>
        <end position="666"/>
    </location>
</feature>
<protein>
    <submittedName>
        <fullName evidence="5">Rab guanine nucleotide exchange factor SEC2</fullName>
    </submittedName>
</protein>
<dbReference type="GO" id="GO:0006887">
    <property type="term" value="P:exocytosis"/>
    <property type="evidence" value="ECO:0007669"/>
    <property type="project" value="TreeGrafter"/>
</dbReference>
<evidence type="ECO:0000313" key="6">
    <source>
        <dbReference type="Proteomes" id="UP000092993"/>
    </source>
</evidence>
<feature type="domain" description="GDP/GTP exchange factor Sec2 N-terminal" evidence="4">
    <location>
        <begin position="87"/>
        <end position="219"/>
    </location>
</feature>
<feature type="compositionally biased region" description="Basic and acidic residues" evidence="3">
    <location>
        <begin position="531"/>
        <end position="547"/>
    </location>
</feature>
<dbReference type="InterPro" id="IPR040351">
    <property type="entry name" value="RAB3IL/RAB3IP/Sec2"/>
</dbReference>
<feature type="coiled-coil region" evidence="2">
    <location>
        <begin position="193"/>
        <end position="234"/>
    </location>
</feature>
<feature type="compositionally biased region" description="Polar residues" evidence="3">
    <location>
        <begin position="852"/>
        <end position="867"/>
    </location>
</feature>
<evidence type="ECO:0000256" key="1">
    <source>
        <dbReference type="ARBA" id="ARBA00023054"/>
    </source>
</evidence>
<dbReference type="GO" id="GO:0051286">
    <property type="term" value="C:cell tip"/>
    <property type="evidence" value="ECO:0007669"/>
    <property type="project" value="TreeGrafter"/>
</dbReference>
<dbReference type="PANTHER" id="PTHR14430">
    <property type="entry name" value="RABIN3-RELATED"/>
    <property type="match status" value="1"/>
</dbReference>
<evidence type="ECO:0000259" key="4">
    <source>
        <dbReference type="Pfam" id="PF06428"/>
    </source>
</evidence>
<feature type="compositionally biased region" description="Low complexity" evidence="3">
    <location>
        <begin position="373"/>
        <end position="390"/>
    </location>
</feature>
<feature type="compositionally biased region" description="Pro residues" evidence="3">
    <location>
        <begin position="727"/>
        <end position="747"/>
    </location>
</feature>
<feature type="region of interest" description="Disordered" evidence="3">
    <location>
        <begin position="373"/>
        <end position="398"/>
    </location>
</feature>
<dbReference type="OMA" id="REDMFWA"/>
<proteinExistence type="predicted"/>
<dbReference type="AlphaFoldDB" id="A0A1C7LXD1"/>
<dbReference type="PANTHER" id="PTHR14430:SF0">
    <property type="entry name" value="SEC2P DOMAIN-CONTAINING PROTEIN"/>
    <property type="match status" value="1"/>
</dbReference>
<dbReference type="EMBL" id="LUGG01000024">
    <property type="protein sequence ID" value="OBZ67464.1"/>
    <property type="molecule type" value="Genomic_DNA"/>
</dbReference>
<feature type="region of interest" description="Disordered" evidence="3">
    <location>
        <begin position="687"/>
        <end position="901"/>
    </location>
</feature>
<dbReference type="InterPro" id="IPR009449">
    <property type="entry name" value="Sec2_N"/>
</dbReference>
<sequence length="986" mass="106394">MDRPLTPDDINATKLAGTKLDLKRHGADLAWSDAICINGEDAKLQRHNSDPDAEAMVIGSLRSQIEDLISQVSQLNNKLVTSYNRVSNLEDTLHVTSESLRASELKVSQLELERTQHLSALSTGLLVEKSHVTNELTRLMERATEEAARRGQAESARAEIEKDLDDLSAGLFNQANTMVAQARIGEARSARKLQETEIALKGAEEVVGVLQEQMQALQEQKELADRRVEEMRVTMGKGKWVDRVPDKSRSNALRLMCIHPPYQEFILFVSHLRSIRPAAPQPPAMSTLLPLPFLARLVTEDSDPTVRLDLAPSLNWLSRRSVLAAIHSGQLTVEPMHTAALLEELAPSAIPGNSHNTNILCALCGVPIFPPTSNESPSSTPVSPSPNSMSRTSTQGNSWSSSLFKNSLVQTISTATPSNLTLTSTFHRHHTQLSSSPIPLEPPTQVYIFRLDATSSGLPVSLPLSSQQPGTPTRQSTIYPLCGSGWCLARLRTTCSLWAFVRTSVVEKVWEEALYTPPPSGIPTKAGLNGIEKRDSANSASDIDKKPTLPPRKSKIGALWGSMQRTLSSTKELEKPAANPVDSEKVEPPPRRDSILRSLPPPPLHPSLSSSAPKAPSAVPPPLPKRNRDRDAKPLSRSSTPDAAQKLTVDGASTEAIVQPDEQPHTEISVETVADALDQPLDEAPHTEIRVETSTDALAQPPIPLTRDNSHDDFATPIEELATFPNTPRPSTPSIVPLPPSSPPTPEPGYVSTPPETASVVDGLPPSASPTPPIATLHPEEEKAPSRTVSPVPPPLPRRAAARSARRMSVAAPAAPTLSTATVDAVPAPVREEDESGETTAESSDPALAAPTEQTPAVEQLSESQVSPEEAQGDDSPPQYEEGQDTTKSNENLHATDEKQLLGASIEVEGASLVAPSINGIKDGVQGRPESVHAGPETNGILEEVDSVAEVDYAGYVGDSTWEERTWKELVRLREEMFWARIGGVH</sequence>
<feature type="compositionally biased region" description="Low complexity" evidence="3">
    <location>
        <begin position="807"/>
        <end position="823"/>
    </location>
</feature>
<evidence type="ECO:0000313" key="5">
    <source>
        <dbReference type="EMBL" id="OBZ67464.1"/>
    </source>
</evidence>
<dbReference type="CDD" id="cd21044">
    <property type="entry name" value="Rab11BD_RAB3IP_like"/>
    <property type="match status" value="1"/>
</dbReference>
<organism evidence="5 6">
    <name type="scientific">Grifola frondosa</name>
    <name type="common">Maitake</name>
    <name type="synonym">Polyporus frondosus</name>
    <dbReference type="NCBI Taxonomy" id="5627"/>
    <lineage>
        <taxon>Eukaryota</taxon>
        <taxon>Fungi</taxon>
        <taxon>Dikarya</taxon>
        <taxon>Basidiomycota</taxon>
        <taxon>Agaricomycotina</taxon>
        <taxon>Agaricomycetes</taxon>
        <taxon>Polyporales</taxon>
        <taxon>Grifolaceae</taxon>
        <taxon>Grifola</taxon>
    </lineage>
</organism>
<dbReference type="SUPFAM" id="SSF144284">
    <property type="entry name" value="Sec2 N-terminal region"/>
    <property type="match status" value="1"/>
</dbReference>
<evidence type="ECO:0000256" key="3">
    <source>
        <dbReference type="SAM" id="MobiDB-lite"/>
    </source>
</evidence>
<feature type="compositionally biased region" description="Basic and acidic residues" evidence="3">
    <location>
        <begin position="582"/>
        <end position="595"/>
    </location>
</feature>
<keyword evidence="6" id="KW-1185">Reference proteome</keyword>
<evidence type="ECO:0000256" key="2">
    <source>
        <dbReference type="SAM" id="Coils"/>
    </source>
</evidence>
<dbReference type="GO" id="GO:0005085">
    <property type="term" value="F:guanyl-nucleotide exchange factor activity"/>
    <property type="evidence" value="ECO:0007669"/>
    <property type="project" value="InterPro"/>
</dbReference>
<dbReference type="Proteomes" id="UP000092993">
    <property type="component" value="Unassembled WGS sequence"/>
</dbReference>
<name>A0A1C7LXD1_GRIFR</name>
<reference evidence="5 6" key="1">
    <citation type="submission" date="2016-03" db="EMBL/GenBank/DDBJ databases">
        <title>Whole genome sequencing of Grifola frondosa 9006-11.</title>
        <authorList>
            <person name="Min B."/>
            <person name="Park H."/>
            <person name="Kim J.-G."/>
            <person name="Cho H."/>
            <person name="Oh Y.-L."/>
            <person name="Kong W.-S."/>
            <person name="Choi I.-G."/>
        </authorList>
    </citation>
    <scope>NUCLEOTIDE SEQUENCE [LARGE SCALE GENOMIC DNA]</scope>
    <source>
        <strain evidence="5 6">9006-11</strain>
    </source>
</reference>
<accession>A0A1C7LXD1</accession>
<dbReference type="Pfam" id="PF06428">
    <property type="entry name" value="Sec2p"/>
    <property type="match status" value="1"/>
</dbReference>
<gene>
    <name evidence="5" type="primary">SEC2</name>
    <name evidence="5" type="ORF">A0H81_12645</name>
</gene>
<feature type="compositionally biased region" description="Low complexity" evidence="3">
    <location>
        <begin position="606"/>
        <end position="617"/>
    </location>
</feature>
<keyword evidence="1 2" id="KW-0175">Coiled coil</keyword>
<comment type="caution">
    <text evidence="5">The sequence shown here is derived from an EMBL/GenBank/DDBJ whole genome shotgun (WGS) entry which is preliminary data.</text>
</comment>
<dbReference type="OrthoDB" id="1748564at2759"/>